<dbReference type="InterPro" id="IPR007341">
    <property type="entry name" value="Transgly_assoc"/>
</dbReference>
<dbReference type="Pfam" id="PF04226">
    <property type="entry name" value="Transgly_assoc"/>
    <property type="match status" value="1"/>
</dbReference>
<proteinExistence type="inferred from homology"/>
<keyword evidence="4 7" id="KW-0812">Transmembrane</keyword>
<protein>
    <submittedName>
        <fullName evidence="8">Putative membrane protein YeaQ/YmgE, transglycosylase-associated protein family</fullName>
    </submittedName>
</protein>
<comment type="caution">
    <text evidence="8">The sequence shown here is derived from an EMBL/GenBank/DDBJ whole genome shotgun (WGS) entry which is preliminary data.</text>
</comment>
<feature type="transmembrane region" description="Helical" evidence="7">
    <location>
        <begin position="6"/>
        <end position="25"/>
    </location>
</feature>
<dbReference type="EMBL" id="LXYT01000001">
    <property type="protein sequence ID" value="OLY43702.1"/>
    <property type="molecule type" value="Genomic_DNA"/>
</dbReference>
<dbReference type="Proteomes" id="UP000187344">
    <property type="component" value="Unassembled WGS sequence"/>
</dbReference>
<gene>
    <name evidence="8" type="ORF">PEB0149_011360</name>
</gene>
<organism evidence="8 9">
    <name type="scientific">Bartonella apis</name>
    <dbReference type="NCBI Taxonomy" id="1686310"/>
    <lineage>
        <taxon>Bacteria</taxon>
        <taxon>Pseudomonadati</taxon>
        <taxon>Pseudomonadota</taxon>
        <taxon>Alphaproteobacteria</taxon>
        <taxon>Hyphomicrobiales</taxon>
        <taxon>Bartonellaceae</taxon>
        <taxon>Bartonella</taxon>
    </lineage>
</organism>
<keyword evidence="6 7" id="KW-0472">Membrane</keyword>
<dbReference type="GeneID" id="92992174"/>
<name>A0A1R0F9X3_9HYPH</name>
<dbReference type="OrthoDB" id="9815411at2"/>
<accession>A0A1R0F9X3</accession>
<dbReference type="RefSeq" id="WP_075868829.1">
    <property type="nucleotide sequence ID" value="NZ_CALYQA010000004.1"/>
</dbReference>
<reference evidence="8 9" key="1">
    <citation type="submission" date="2016-12" db="EMBL/GenBank/DDBJ databases">
        <title>Comparative genomics of Bartonella apis.</title>
        <authorList>
            <person name="Engel P."/>
        </authorList>
    </citation>
    <scope>NUCLEOTIDE SEQUENCE [LARGE SCALE GENOMIC DNA]</scope>
    <source>
        <strain evidence="8 9">PEB0149</strain>
    </source>
</reference>
<keyword evidence="3" id="KW-1003">Cell membrane</keyword>
<evidence type="ECO:0000256" key="6">
    <source>
        <dbReference type="ARBA" id="ARBA00023136"/>
    </source>
</evidence>
<evidence type="ECO:0000256" key="1">
    <source>
        <dbReference type="ARBA" id="ARBA00004651"/>
    </source>
</evidence>
<dbReference type="PANTHER" id="PTHR33884:SF3">
    <property type="entry name" value="UPF0410 PROTEIN YMGE"/>
    <property type="match status" value="1"/>
</dbReference>
<evidence type="ECO:0000256" key="2">
    <source>
        <dbReference type="ARBA" id="ARBA00011006"/>
    </source>
</evidence>
<evidence type="ECO:0000313" key="9">
    <source>
        <dbReference type="Proteomes" id="UP000187344"/>
    </source>
</evidence>
<feature type="transmembrane region" description="Helical" evidence="7">
    <location>
        <begin position="61"/>
        <end position="81"/>
    </location>
</feature>
<dbReference type="AlphaFoldDB" id="A0A1R0F9X3"/>
<dbReference type="PANTHER" id="PTHR33884">
    <property type="entry name" value="UPF0410 PROTEIN YMGE"/>
    <property type="match status" value="1"/>
</dbReference>
<comment type="similarity">
    <text evidence="2">Belongs to the UPF0410 family.</text>
</comment>
<evidence type="ECO:0000313" key="8">
    <source>
        <dbReference type="EMBL" id="OLY43702.1"/>
    </source>
</evidence>
<comment type="subcellular location">
    <subcellularLocation>
        <location evidence="1">Cell membrane</location>
        <topology evidence="1">Multi-pass membrane protein</topology>
    </subcellularLocation>
</comment>
<evidence type="ECO:0000256" key="5">
    <source>
        <dbReference type="ARBA" id="ARBA00022989"/>
    </source>
</evidence>
<keyword evidence="5 7" id="KW-1133">Transmembrane helix</keyword>
<evidence type="ECO:0000256" key="3">
    <source>
        <dbReference type="ARBA" id="ARBA00022475"/>
    </source>
</evidence>
<dbReference type="GO" id="GO:0005886">
    <property type="term" value="C:plasma membrane"/>
    <property type="evidence" value="ECO:0007669"/>
    <property type="project" value="UniProtKB-SubCell"/>
</dbReference>
<keyword evidence="9" id="KW-1185">Reference proteome</keyword>
<evidence type="ECO:0000256" key="4">
    <source>
        <dbReference type="ARBA" id="ARBA00022692"/>
    </source>
</evidence>
<feature type="transmembrane region" description="Helical" evidence="7">
    <location>
        <begin position="32"/>
        <end position="55"/>
    </location>
</feature>
<sequence>MHDASVGWIAAIIIGGLAGWAAKTFMKSNTGLIVNIILGIVGASLASFIFSLFGVTFAGGFGYLISGFIGACILIWLGRLIRS</sequence>
<evidence type="ECO:0000256" key="7">
    <source>
        <dbReference type="SAM" id="Phobius"/>
    </source>
</evidence>